<name>A0ABS8DKY8_9FIRM</name>
<proteinExistence type="predicted"/>
<dbReference type="InterPro" id="IPR050627">
    <property type="entry name" value="Nitroreductase/BluB"/>
</dbReference>
<dbReference type="CDD" id="cd02151">
    <property type="entry name" value="nitroreductase"/>
    <property type="match status" value="1"/>
</dbReference>
<comment type="caution">
    <text evidence="2">The sequence shown here is derived from an EMBL/GenBank/DDBJ whole genome shotgun (WGS) entry which is preliminary data.</text>
</comment>
<dbReference type="Pfam" id="PF00881">
    <property type="entry name" value="Nitroreductase"/>
    <property type="match status" value="2"/>
</dbReference>
<evidence type="ECO:0000259" key="1">
    <source>
        <dbReference type="Pfam" id="PF00881"/>
    </source>
</evidence>
<evidence type="ECO:0000313" key="2">
    <source>
        <dbReference type="EMBL" id="MCB7389115.1"/>
    </source>
</evidence>
<evidence type="ECO:0000313" key="3">
    <source>
        <dbReference type="Proteomes" id="UP001299546"/>
    </source>
</evidence>
<feature type="domain" description="Nitroreductase" evidence="1">
    <location>
        <begin position="65"/>
        <end position="150"/>
    </location>
</feature>
<reference evidence="2 3" key="1">
    <citation type="submission" date="2021-10" db="EMBL/GenBank/DDBJ databases">
        <title>Collection of gut derived symbiotic bacterial strains cultured from healthy donors.</title>
        <authorList>
            <person name="Lin H."/>
            <person name="Littmann E."/>
            <person name="Kohout C."/>
            <person name="Pamer E.G."/>
        </authorList>
    </citation>
    <scope>NUCLEOTIDE SEQUENCE [LARGE SCALE GENOMIC DNA]</scope>
    <source>
        <strain evidence="2 3">DFI.1.165</strain>
    </source>
</reference>
<protein>
    <submittedName>
        <fullName evidence="2">Nitroreductase family protein</fullName>
    </submittedName>
</protein>
<dbReference type="RefSeq" id="WP_066730633.1">
    <property type="nucleotide sequence ID" value="NZ_JAJCIQ010000004.1"/>
</dbReference>
<dbReference type="SUPFAM" id="SSF55469">
    <property type="entry name" value="FMN-dependent nitroreductase-like"/>
    <property type="match status" value="1"/>
</dbReference>
<dbReference type="PANTHER" id="PTHR23026:SF117">
    <property type="entry name" value="NITROREDUCTASE"/>
    <property type="match status" value="1"/>
</dbReference>
<gene>
    <name evidence="2" type="ORF">LIZ65_17670</name>
</gene>
<dbReference type="InterPro" id="IPR000415">
    <property type="entry name" value="Nitroreductase-like"/>
</dbReference>
<keyword evidence="3" id="KW-1185">Reference proteome</keyword>
<dbReference type="EMBL" id="JAJCIS010000019">
    <property type="protein sequence ID" value="MCB7389115.1"/>
    <property type="molecule type" value="Genomic_DNA"/>
</dbReference>
<organism evidence="2 3">
    <name type="scientific">Bariatricus massiliensis</name>
    <dbReference type="NCBI Taxonomy" id="1745713"/>
    <lineage>
        <taxon>Bacteria</taxon>
        <taxon>Bacillati</taxon>
        <taxon>Bacillota</taxon>
        <taxon>Clostridia</taxon>
        <taxon>Lachnospirales</taxon>
        <taxon>Lachnospiraceae</taxon>
        <taxon>Bariatricus</taxon>
    </lineage>
</organism>
<sequence length="174" mass="19536">MDLLEVMRTRRSIRSYKPDSLQEEDITKIVEAGLLSASGKAIRPWDFVVVKNKDTLEKMAGCRAGSVKMLKEAACAIVVLGNEDATDVWTEDCSVAMANMHLMAHSLGLGSCWVQGRLRTAEDGRTAEEYVRNILNYPENYKLQAILTIGVPNEEKEAYELDKLPMEKVHQESF</sequence>
<feature type="domain" description="Nitroreductase" evidence="1">
    <location>
        <begin position="8"/>
        <end position="60"/>
    </location>
</feature>
<accession>A0ABS8DKY8</accession>
<dbReference type="Proteomes" id="UP001299546">
    <property type="component" value="Unassembled WGS sequence"/>
</dbReference>
<dbReference type="PANTHER" id="PTHR23026">
    <property type="entry name" value="NADPH NITROREDUCTASE"/>
    <property type="match status" value="1"/>
</dbReference>
<dbReference type="Gene3D" id="3.40.109.10">
    <property type="entry name" value="NADH Oxidase"/>
    <property type="match status" value="1"/>
</dbReference>
<dbReference type="InterPro" id="IPR029479">
    <property type="entry name" value="Nitroreductase"/>
</dbReference>